<organism evidence="1 2">
    <name type="scientific">Paraphaeosphaeria sporulosa</name>
    <dbReference type="NCBI Taxonomy" id="1460663"/>
    <lineage>
        <taxon>Eukaryota</taxon>
        <taxon>Fungi</taxon>
        <taxon>Dikarya</taxon>
        <taxon>Ascomycota</taxon>
        <taxon>Pezizomycotina</taxon>
        <taxon>Dothideomycetes</taxon>
        <taxon>Pleosporomycetidae</taxon>
        <taxon>Pleosporales</taxon>
        <taxon>Massarineae</taxon>
        <taxon>Didymosphaeriaceae</taxon>
        <taxon>Paraphaeosphaeria</taxon>
    </lineage>
</organism>
<reference evidence="1 2" key="1">
    <citation type="submission" date="2016-05" db="EMBL/GenBank/DDBJ databases">
        <title>Comparative analysis of secretome profiles of manganese(II)-oxidizing ascomycete fungi.</title>
        <authorList>
            <consortium name="DOE Joint Genome Institute"/>
            <person name="Zeiner C.A."/>
            <person name="Purvine S.O."/>
            <person name="Zink E.M."/>
            <person name="Wu S."/>
            <person name="Pasa-Tolic L."/>
            <person name="Chaput D.L."/>
            <person name="Haridas S."/>
            <person name="Grigoriev I.V."/>
            <person name="Santelli C.M."/>
            <person name="Hansel C.M."/>
        </authorList>
    </citation>
    <scope>NUCLEOTIDE SEQUENCE [LARGE SCALE GENOMIC DNA]</scope>
    <source>
        <strain evidence="1 2">AP3s5-JAC2a</strain>
    </source>
</reference>
<protein>
    <submittedName>
        <fullName evidence="1">Uncharacterized protein</fullName>
    </submittedName>
</protein>
<keyword evidence="2" id="KW-1185">Reference proteome</keyword>
<gene>
    <name evidence="1" type="ORF">CC84DRAFT_970789</name>
</gene>
<dbReference type="GeneID" id="28771497"/>
<proteinExistence type="predicted"/>
<name>A0A177C8B1_9PLEO</name>
<evidence type="ECO:0000313" key="2">
    <source>
        <dbReference type="Proteomes" id="UP000077069"/>
    </source>
</evidence>
<accession>A0A177C8B1</accession>
<dbReference type="InParanoid" id="A0A177C8B1"/>
<dbReference type="AlphaFoldDB" id="A0A177C8B1"/>
<dbReference type="RefSeq" id="XP_018033736.1">
    <property type="nucleotide sequence ID" value="XM_018188011.1"/>
</dbReference>
<evidence type="ECO:0000313" key="1">
    <source>
        <dbReference type="EMBL" id="OAG03371.1"/>
    </source>
</evidence>
<sequence length="163" mass="18786">MDVLHDYHDPPCYEIDYVIAINAIRRNRILLVSTPSTAGLLELINTTTVFEVGDPRDKAFTLWSMVYQDGLKISYEQSIRDMFISVSRWCLHYDLQLLSLAGLHLGRVSIGALRLPSWCLPPNSGYFRRFESASHFKAMFVDVLWSMSPQNRNHSMNRAASMW</sequence>
<dbReference type="EMBL" id="KV441555">
    <property type="protein sequence ID" value="OAG03371.1"/>
    <property type="molecule type" value="Genomic_DNA"/>
</dbReference>
<dbReference type="Proteomes" id="UP000077069">
    <property type="component" value="Unassembled WGS sequence"/>
</dbReference>